<comment type="caution">
    <text evidence="1">The sequence shown here is derived from an EMBL/GenBank/DDBJ whole genome shotgun (WGS) entry which is preliminary data.</text>
</comment>
<proteinExistence type="predicted"/>
<dbReference type="OrthoDB" id="203812at2759"/>
<feature type="non-terminal residue" evidence="1">
    <location>
        <position position="1"/>
    </location>
</feature>
<accession>A0A8J2PJR7</accession>
<evidence type="ECO:0000313" key="2">
    <source>
        <dbReference type="Proteomes" id="UP000708208"/>
    </source>
</evidence>
<dbReference type="EMBL" id="CAJVCH010535486">
    <property type="protein sequence ID" value="CAG7825224.1"/>
    <property type="molecule type" value="Genomic_DNA"/>
</dbReference>
<feature type="non-terminal residue" evidence="1">
    <location>
        <position position="117"/>
    </location>
</feature>
<organism evidence="1 2">
    <name type="scientific">Allacma fusca</name>
    <dbReference type="NCBI Taxonomy" id="39272"/>
    <lineage>
        <taxon>Eukaryota</taxon>
        <taxon>Metazoa</taxon>
        <taxon>Ecdysozoa</taxon>
        <taxon>Arthropoda</taxon>
        <taxon>Hexapoda</taxon>
        <taxon>Collembola</taxon>
        <taxon>Symphypleona</taxon>
        <taxon>Sminthuridae</taxon>
        <taxon>Allacma</taxon>
    </lineage>
</organism>
<dbReference type="AlphaFoldDB" id="A0A8J2PJR7"/>
<sequence>WVAEVGKYNIRAEVERGPRNIEIGMKYIFLTVHRFIKSLYDQDTPDREIRHAVFIVDFDGFDLQQYGHPETLAQLLRVFREYKEVIDELVEKSIFINDLFRLKAWKQNSFLHPSFEV</sequence>
<protein>
    <submittedName>
        <fullName evidence="1">Uncharacterized protein</fullName>
    </submittedName>
</protein>
<evidence type="ECO:0000313" key="1">
    <source>
        <dbReference type="EMBL" id="CAG7825224.1"/>
    </source>
</evidence>
<name>A0A8J2PJR7_9HEXA</name>
<reference evidence="1" key="1">
    <citation type="submission" date="2021-06" db="EMBL/GenBank/DDBJ databases">
        <authorList>
            <person name="Hodson N. C."/>
            <person name="Mongue J. A."/>
            <person name="Jaron S. K."/>
        </authorList>
    </citation>
    <scope>NUCLEOTIDE SEQUENCE</scope>
</reference>
<gene>
    <name evidence="1" type="ORF">AFUS01_LOCUS35348</name>
</gene>
<keyword evidence="2" id="KW-1185">Reference proteome</keyword>
<dbReference type="Proteomes" id="UP000708208">
    <property type="component" value="Unassembled WGS sequence"/>
</dbReference>